<evidence type="ECO:0000313" key="2">
    <source>
        <dbReference type="Proteomes" id="UP001057452"/>
    </source>
</evidence>
<dbReference type="Proteomes" id="UP001057452">
    <property type="component" value="Chromosome 23"/>
</dbReference>
<sequence>SQDSELHVLGEAKRCRAELQRLQAGLERAEEQSTSEQPESEVNELRQLLLQACNELKAAEDREYKTQHRLRCLWEEKRYLQKENEFQPEPAELESRTKVLQEKHEDLRKEVSERRLEVRSLTEDVEAERARLISIPEQVLKEIERKQSKKESAMKKMETLNVEISEMEQHVKGVEERNLMLRWKKKEMNEELEGVTVKVEGSQRESRQGILEMKLQNIMCDRKHLHESQSVQLKEKNRQTQALKRMEQALTLANEQLEHTQSIYNDVKSQLDAVPNQEARVQQRMALQGEVDALKVGFGRQLSVAEEESQKTQQSGLIQDLLRESNRLREELHNLSCLTQIKVEERGQKHRDLLRAEQLNQHIRAELREKDQIIMDHKKLNATLQRRVLRYCKLCNMITEEKNKYVKLKQIASQTITELTEQIKVLGNETEIQRSIVIIKNRSLTKARMRLSNSSKIRDKLNNDISKVAWKHRQITQEYEDDKLELMKLTEMINVQEQALLETNRNHETAIQRRNSLGVQLLEHEEVNIQEAAITKGYMTLETLEKETRDLQLEINEEERQIEMKKKELPLRKKSEEDITMLQIELSEARDETLEGLNRTIGYKELKGNDPTTEELIKKIEQLEMSLSDQERRLLEKQLLVDQVTRLSQPLGERAENCQQDRLSLAKKLNELRTQVIDSNQRMMAVSAELSMKHATALSLQQEIKEKEFQMDRCQRQPEEGLPTCPELEKEWRRMLRDRKRRQRDKEERERLAEEEQWNQLPNGEYTTAESRPNAYVPQTGPLPLPKPYGAMAPFKPSQPGANMRHFRKPTLQPLDI</sequence>
<proteinExistence type="predicted"/>
<feature type="non-terminal residue" evidence="1">
    <location>
        <position position="1"/>
    </location>
</feature>
<name>A0ACB9VTS0_CHAAC</name>
<evidence type="ECO:0000313" key="1">
    <source>
        <dbReference type="EMBL" id="KAI4803338.1"/>
    </source>
</evidence>
<organism evidence="1 2">
    <name type="scientific">Chaenocephalus aceratus</name>
    <name type="common">Blackfin icefish</name>
    <name type="synonym">Chaenichthys aceratus</name>
    <dbReference type="NCBI Taxonomy" id="36190"/>
    <lineage>
        <taxon>Eukaryota</taxon>
        <taxon>Metazoa</taxon>
        <taxon>Chordata</taxon>
        <taxon>Craniata</taxon>
        <taxon>Vertebrata</taxon>
        <taxon>Euteleostomi</taxon>
        <taxon>Actinopterygii</taxon>
        <taxon>Neopterygii</taxon>
        <taxon>Teleostei</taxon>
        <taxon>Neoteleostei</taxon>
        <taxon>Acanthomorphata</taxon>
        <taxon>Eupercaria</taxon>
        <taxon>Perciformes</taxon>
        <taxon>Notothenioidei</taxon>
        <taxon>Channichthyidae</taxon>
        <taxon>Chaenocephalus</taxon>
    </lineage>
</organism>
<accession>A0ACB9VTS0</accession>
<reference evidence="1" key="1">
    <citation type="submission" date="2022-05" db="EMBL/GenBank/DDBJ databases">
        <title>Chromosome-level genome of Chaenocephalus aceratus.</title>
        <authorList>
            <person name="Park H."/>
        </authorList>
    </citation>
    <scope>NUCLEOTIDE SEQUENCE</scope>
    <source>
        <strain evidence="1">KU_202001</strain>
    </source>
</reference>
<dbReference type="EMBL" id="CM043807">
    <property type="protein sequence ID" value="KAI4803338.1"/>
    <property type="molecule type" value="Genomic_DNA"/>
</dbReference>
<comment type="caution">
    <text evidence="1">The sequence shown here is derived from an EMBL/GenBank/DDBJ whole genome shotgun (WGS) entry which is preliminary data.</text>
</comment>
<keyword evidence="2" id="KW-1185">Reference proteome</keyword>
<protein>
    <submittedName>
        <fullName evidence="1">Uncharacterized protein</fullName>
    </submittedName>
</protein>
<gene>
    <name evidence="1" type="ORF">KUCAC02_006889</name>
</gene>